<reference evidence="1" key="1">
    <citation type="journal article" date="2020" name="Nature">
        <title>Giant virus diversity and host interactions through global metagenomics.</title>
        <authorList>
            <person name="Schulz F."/>
            <person name="Roux S."/>
            <person name="Paez-Espino D."/>
            <person name="Jungbluth S."/>
            <person name="Walsh D.A."/>
            <person name="Denef V.J."/>
            <person name="McMahon K.D."/>
            <person name="Konstantinidis K.T."/>
            <person name="Eloe-Fadrosh E.A."/>
            <person name="Kyrpides N.C."/>
            <person name="Woyke T."/>
        </authorList>
    </citation>
    <scope>NUCLEOTIDE SEQUENCE</scope>
    <source>
        <strain evidence="1">GVMAG-M-3300025880-75</strain>
    </source>
</reference>
<organism evidence="1">
    <name type="scientific">viral metagenome</name>
    <dbReference type="NCBI Taxonomy" id="1070528"/>
    <lineage>
        <taxon>unclassified sequences</taxon>
        <taxon>metagenomes</taxon>
        <taxon>organismal metagenomes</taxon>
    </lineage>
</organism>
<proteinExistence type="predicted"/>
<accession>A0A6C0JES7</accession>
<dbReference type="AlphaFoldDB" id="A0A6C0JES7"/>
<dbReference type="EMBL" id="MN740355">
    <property type="protein sequence ID" value="QHU02144.1"/>
    <property type="molecule type" value="Genomic_DNA"/>
</dbReference>
<protein>
    <submittedName>
        <fullName evidence="1">Uncharacterized protein</fullName>
    </submittedName>
</protein>
<sequence length="57" mass="6888">MYLRNYKGKIVFLNERKYTNERDLYIAIWNIRFNINIAKTTAVNNILDYVDGKKIFV</sequence>
<evidence type="ECO:0000313" key="1">
    <source>
        <dbReference type="EMBL" id="QHU02144.1"/>
    </source>
</evidence>
<name>A0A6C0JES7_9ZZZZ</name>